<evidence type="ECO:0000256" key="1">
    <source>
        <dbReference type="ARBA" id="ARBA00001917"/>
    </source>
</evidence>
<dbReference type="SUPFAM" id="SSF51395">
    <property type="entry name" value="FMN-linked oxidoreductases"/>
    <property type="match status" value="2"/>
</dbReference>
<dbReference type="PANTHER" id="PTHR10578:SF115">
    <property type="entry name" value="GLYCOLATE OXIDASE 1"/>
    <property type="match status" value="1"/>
</dbReference>
<dbReference type="PROSITE" id="PS51349">
    <property type="entry name" value="FMN_HYDROXY_ACID_DH_2"/>
    <property type="match status" value="1"/>
</dbReference>
<evidence type="ECO:0000313" key="3">
    <source>
        <dbReference type="EnsemblPlants" id="EMT00619"/>
    </source>
</evidence>
<accession>R7VYM6</accession>
<dbReference type="Gene3D" id="3.20.20.70">
    <property type="entry name" value="Aldolase class I"/>
    <property type="match status" value="2"/>
</dbReference>
<dbReference type="InterPro" id="IPR037396">
    <property type="entry name" value="FMN_HAD"/>
</dbReference>
<dbReference type="ExpressionAtlas" id="R7VYM6">
    <property type="expression patterns" value="baseline"/>
</dbReference>
<dbReference type="PANTHER" id="PTHR10578">
    <property type="entry name" value="S -2-HYDROXY-ACID OXIDASE-RELATED"/>
    <property type="match status" value="1"/>
</dbReference>
<organism evidence="3">
    <name type="scientific">Aegilops tauschii</name>
    <name type="common">Tausch's goatgrass</name>
    <name type="synonym">Aegilops squarrosa</name>
    <dbReference type="NCBI Taxonomy" id="37682"/>
    <lineage>
        <taxon>Eukaryota</taxon>
        <taxon>Viridiplantae</taxon>
        <taxon>Streptophyta</taxon>
        <taxon>Embryophyta</taxon>
        <taxon>Tracheophyta</taxon>
        <taxon>Spermatophyta</taxon>
        <taxon>Magnoliopsida</taxon>
        <taxon>Liliopsida</taxon>
        <taxon>Poales</taxon>
        <taxon>Poaceae</taxon>
        <taxon>BOP clade</taxon>
        <taxon>Pooideae</taxon>
        <taxon>Triticodae</taxon>
        <taxon>Triticeae</taxon>
        <taxon>Triticinae</taxon>
        <taxon>Aegilops</taxon>
    </lineage>
</organism>
<comment type="cofactor">
    <cofactor evidence="1">
        <name>FMN</name>
        <dbReference type="ChEBI" id="CHEBI:58210"/>
    </cofactor>
</comment>
<keyword evidence="2" id="KW-0560">Oxidoreductase</keyword>
<reference evidence="3" key="1">
    <citation type="submission" date="2015-06" db="UniProtKB">
        <authorList>
            <consortium name="EnsemblPlants"/>
        </authorList>
    </citation>
    <scope>IDENTIFICATION</scope>
</reference>
<protein>
    <submittedName>
        <fullName evidence="3">Putative peroxisomal (S)-2-hydroxy-acid oxidase 1</fullName>
    </submittedName>
</protein>
<dbReference type="GO" id="GO:0003973">
    <property type="term" value="F:(S)-2-hydroxy-acid oxidase activity"/>
    <property type="evidence" value="ECO:0007669"/>
    <property type="project" value="TreeGrafter"/>
</dbReference>
<dbReference type="InterPro" id="IPR013785">
    <property type="entry name" value="Aldolase_TIM"/>
</dbReference>
<dbReference type="GO" id="GO:0005777">
    <property type="term" value="C:peroxisome"/>
    <property type="evidence" value="ECO:0007669"/>
    <property type="project" value="TreeGrafter"/>
</dbReference>
<evidence type="ECO:0000256" key="2">
    <source>
        <dbReference type="ARBA" id="ARBA00023002"/>
    </source>
</evidence>
<dbReference type="AlphaFoldDB" id="R7VYM6"/>
<dbReference type="Pfam" id="PF01070">
    <property type="entry name" value="FMN_dh"/>
    <property type="match status" value="2"/>
</dbReference>
<proteinExistence type="predicted"/>
<sequence length="756" mass="81026">MAGNNPPPKPWERVGTSSGPAPFKPPSGGSTSDVVEASGTAKPGEVVSAAQSNAAFNVNNTVAGPVPPRPWQQQGYGNTYGGDGASTYNSYGGFGGAYSNGGLYGNNNMYSGYGGGYGGSYGGSGMYGGSMYNNGMGNPYGGMGMSPYNQGPHSFGPPAPPPGFWVSFLRVMHGIVNFSGRVAFLISQNTQAFHMFITALLQLCDKSGMLYGELARFTFRLLGIKTKPNKGRIQGAQAPSLDGPGQQFVEAPKASKNSWENVWSGDAKGINKMGICMHSARKSGEGFVAASQAIMAETVTNVSEYQAIAKQKLPKMAYDYYASGAEDEWTLKENREAFSRIFGRGHANLRRHDVLPHPPDALPPLLVANLSGDGVVQPGRARRGGDGDDGGAGYEGFAGKPSCIGQAHRAPNVAPMLKNSFCSPEAMADVVQGGDGESGACGCEELARKVFNAGRHMNERVVLGVLELVPRHMRRFSGDGRVDGCRSNVERRRAQRASSGRRSWPASRFNADSSGWPRPFWADMNVGSWFRMGKRTGAGEGFLATQNTCVTRFRPRILIDVSTIDMTTSVLGMKISMPIMISPTAFQKMAHPEGEYATARAASAAGTVMTLSSWATSSVEEVASTGPGIRFFQLYVYKDRKVVEQLVRRAEKAGFKAIALTVDTPRLGRREADIKNRFVLPPGLTLKNFEGLNLGTMDQANDSGLASYVAGQIDRTLSWKDVKWLQSITTMPILVKGVITAEDGNPSRHLFFLALI</sequence>
<dbReference type="InterPro" id="IPR000262">
    <property type="entry name" value="FMN-dep_DH"/>
</dbReference>
<name>R7VYM6_AEGTA</name>
<dbReference type="EnsemblPlants" id="EMT00619">
    <property type="protein sequence ID" value="EMT00619"/>
    <property type="gene ID" value="F775_30251"/>
</dbReference>